<keyword evidence="6" id="KW-0677">Repeat</keyword>
<feature type="domain" description="SIS" evidence="10">
    <location>
        <begin position="459"/>
        <end position="600"/>
    </location>
</feature>
<keyword evidence="8" id="KW-0963">Cytoplasm</keyword>
<keyword evidence="5 8" id="KW-0808">Transferase</keyword>
<dbReference type="RefSeq" id="WP_088767121.1">
    <property type="nucleotide sequence ID" value="NZ_CP022133.1"/>
</dbReference>
<accession>A0ABM6LQ50</accession>
<reference evidence="11 12" key="1">
    <citation type="submission" date="2017-06" db="EMBL/GenBank/DDBJ databases">
        <title>Complete genome sequence of Idiomarina piscisalsi strain 10PY1A isolated from soil of Soudi Arabia.</title>
        <authorList>
            <person name="Kim M.-C."/>
            <person name="Jung B.K."/>
            <person name="Budiyanto F."/>
            <person name="Nzila A."/>
            <person name="Shin J.-H."/>
        </authorList>
    </citation>
    <scope>NUCLEOTIDE SEQUENCE [LARGE SCALE GENOMIC DNA]</scope>
    <source>
        <strain evidence="11 12">10PY1A</strain>
    </source>
</reference>
<organism evidence="11 12">
    <name type="scientific">Idiomarina piscisalsi</name>
    <dbReference type="NCBI Taxonomy" id="1096243"/>
    <lineage>
        <taxon>Bacteria</taxon>
        <taxon>Pseudomonadati</taxon>
        <taxon>Pseudomonadota</taxon>
        <taxon>Gammaproteobacteria</taxon>
        <taxon>Alteromonadales</taxon>
        <taxon>Idiomarinaceae</taxon>
        <taxon>Idiomarina</taxon>
    </lineage>
</organism>
<dbReference type="NCBIfam" id="TIGR01135">
    <property type="entry name" value="glmS"/>
    <property type="match status" value="1"/>
</dbReference>
<evidence type="ECO:0000256" key="6">
    <source>
        <dbReference type="ARBA" id="ARBA00022737"/>
    </source>
</evidence>
<sequence length="610" mass="66779">MCGIVGATSERRVAGILLEGLKRLEYRGYDSAGVAVIDANNELKSVRRTGKVQELKDAIDQNPLDGTIGIAHTRWATHGGVTEANAHPHRSEDEIAVVHNGIIENHERLREELKAEGYVFNSQTDTEVIAHLIHHERKTKGDLLEAVKSAVRQLEGAYGTVVMDTKHPERLVVARSGSPLVIGVGIGENFVASDQLALLPVTRQFIYLEEGDVADINRTNIAIYDADGNSVEREVVESDVSYDAGGKGQYRHFMLKEIYEQPIAVRNTLEGRLSETTVLDNAFGENAAEILKDIEHVQIVACGTSYHAGMVARYWLESMANVSCNIEIASEFRYRKSYVHPNSLLVTISQSGETADTLAALRLSKELGYKGSLTICNVGSSSMVRESDLAFLTRAGAEIGVASTKAFTTQLTGLLMLTLGIGKYRGMPEQQQEAVVHALQALPTKLEEAVALADEIEELAQDFANKDHSLFLGRGNQYPIAMEGALKLKEISYIHAEAYAAGELKHGPLALIDEEMPVIVVAPNNDLLEKLKSNVEEVRARGGLMYVFADKNAHFKSDDTMNVLNVCHCDEVIAPIVYTAPLQLLSYYVALIKGTDVDQPRNLAKSVTVE</sequence>
<dbReference type="SUPFAM" id="SSF56235">
    <property type="entry name" value="N-terminal nucleophile aminohydrolases (Ntn hydrolases)"/>
    <property type="match status" value="1"/>
</dbReference>
<protein>
    <recommendedName>
        <fullName evidence="3 8">Glutamine--fructose-6-phosphate aminotransferase [isomerizing]</fullName>
        <ecNumber evidence="2 8">2.6.1.16</ecNumber>
    </recommendedName>
    <alternativeName>
        <fullName evidence="8">D-fructose-6-phosphate amidotransferase</fullName>
    </alternativeName>
    <alternativeName>
        <fullName evidence="8">GFAT</fullName>
    </alternativeName>
    <alternativeName>
        <fullName evidence="8">Glucosamine-6-phosphate synthase</fullName>
    </alternativeName>
    <alternativeName>
        <fullName evidence="8">Hexosephosphate aminotransferase</fullName>
    </alternativeName>
    <alternativeName>
        <fullName evidence="8">L-glutamine--D-fructose-6-phosphate amidotransferase</fullName>
    </alternativeName>
</protein>
<feature type="domain" description="Glutamine amidotransferase type-2" evidence="9">
    <location>
        <begin position="2"/>
        <end position="219"/>
    </location>
</feature>
<dbReference type="HAMAP" id="MF_00164">
    <property type="entry name" value="GlmS"/>
    <property type="match status" value="1"/>
</dbReference>
<dbReference type="CDD" id="cd05009">
    <property type="entry name" value="SIS_GlmS_GlmD_2"/>
    <property type="match status" value="1"/>
</dbReference>
<dbReference type="EMBL" id="CP022133">
    <property type="protein sequence ID" value="ASG64659.1"/>
    <property type="molecule type" value="Genomic_DNA"/>
</dbReference>
<comment type="function">
    <text evidence="8">Catalyzes the first step in hexosamine metabolism, converting fructose-6P into glucosamine-6P using glutamine as a nitrogen source.</text>
</comment>
<feature type="active site" description="Nucleophile; for GATase activity" evidence="8">
    <location>
        <position position="2"/>
    </location>
</feature>
<keyword evidence="7" id="KW-0315">Glutamine amidotransferase</keyword>
<comment type="catalytic activity">
    <reaction evidence="1 8">
        <text>D-fructose 6-phosphate + L-glutamine = D-glucosamine 6-phosphate + L-glutamate</text>
        <dbReference type="Rhea" id="RHEA:13237"/>
        <dbReference type="ChEBI" id="CHEBI:29985"/>
        <dbReference type="ChEBI" id="CHEBI:58359"/>
        <dbReference type="ChEBI" id="CHEBI:58725"/>
        <dbReference type="ChEBI" id="CHEBI:61527"/>
        <dbReference type="EC" id="2.6.1.16"/>
    </reaction>
</comment>
<evidence type="ECO:0000256" key="5">
    <source>
        <dbReference type="ARBA" id="ARBA00022679"/>
    </source>
</evidence>
<dbReference type="InterPro" id="IPR046348">
    <property type="entry name" value="SIS_dom_sf"/>
</dbReference>
<dbReference type="CDD" id="cd00714">
    <property type="entry name" value="GFAT"/>
    <property type="match status" value="1"/>
</dbReference>
<feature type="domain" description="SIS" evidence="10">
    <location>
        <begin position="287"/>
        <end position="427"/>
    </location>
</feature>
<evidence type="ECO:0000256" key="1">
    <source>
        <dbReference type="ARBA" id="ARBA00001031"/>
    </source>
</evidence>
<dbReference type="InterPro" id="IPR047084">
    <property type="entry name" value="GFAT_N"/>
</dbReference>
<name>A0ABM6LQ50_9GAMM</name>
<dbReference type="PROSITE" id="PS51464">
    <property type="entry name" value="SIS"/>
    <property type="match status" value="2"/>
</dbReference>
<dbReference type="Gene3D" id="3.60.20.10">
    <property type="entry name" value="Glutamine Phosphoribosylpyrophosphate, subunit 1, domain 1"/>
    <property type="match status" value="1"/>
</dbReference>
<evidence type="ECO:0000259" key="10">
    <source>
        <dbReference type="PROSITE" id="PS51464"/>
    </source>
</evidence>
<evidence type="ECO:0000256" key="2">
    <source>
        <dbReference type="ARBA" id="ARBA00012916"/>
    </source>
</evidence>
<comment type="subcellular location">
    <subcellularLocation>
        <location evidence="8">Cytoplasm</location>
    </subcellularLocation>
</comment>
<feature type="initiator methionine" description="Removed" evidence="8">
    <location>
        <position position="1"/>
    </location>
</feature>
<dbReference type="InterPro" id="IPR017932">
    <property type="entry name" value="GATase_2_dom"/>
</dbReference>
<dbReference type="NCBIfam" id="NF001484">
    <property type="entry name" value="PRK00331.1"/>
    <property type="match status" value="1"/>
</dbReference>
<dbReference type="InterPro" id="IPR035466">
    <property type="entry name" value="GlmS/AgaS_SIS"/>
</dbReference>
<gene>
    <name evidence="8 11" type="primary">glmS</name>
    <name evidence="11" type="ORF">CEW91_00130</name>
</gene>
<dbReference type="InterPro" id="IPR029055">
    <property type="entry name" value="Ntn_hydrolases_N"/>
</dbReference>
<dbReference type="EC" id="2.6.1.16" evidence="2 8"/>
<feature type="active site" description="For Fru-6P isomerization activity" evidence="8">
    <location>
        <position position="605"/>
    </location>
</feature>
<evidence type="ECO:0000256" key="3">
    <source>
        <dbReference type="ARBA" id="ARBA00016090"/>
    </source>
</evidence>
<dbReference type="PANTHER" id="PTHR10937:SF0">
    <property type="entry name" value="GLUTAMINE--FRUCTOSE-6-PHOSPHATE TRANSAMINASE (ISOMERIZING)"/>
    <property type="match status" value="1"/>
</dbReference>
<dbReference type="SUPFAM" id="SSF53697">
    <property type="entry name" value="SIS domain"/>
    <property type="match status" value="1"/>
</dbReference>
<dbReference type="InterPro" id="IPR035490">
    <property type="entry name" value="GlmS/FrlB_SIS"/>
</dbReference>
<evidence type="ECO:0000256" key="4">
    <source>
        <dbReference type="ARBA" id="ARBA00022576"/>
    </source>
</evidence>
<dbReference type="Proteomes" id="UP000197717">
    <property type="component" value="Chromosome"/>
</dbReference>
<keyword evidence="12" id="KW-1185">Reference proteome</keyword>
<dbReference type="Gene3D" id="3.40.50.10490">
    <property type="entry name" value="Glucose-6-phosphate isomerase like protein, domain 1"/>
    <property type="match status" value="2"/>
</dbReference>
<dbReference type="CDD" id="cd05008">
    <property type="entry name" value="SIS_GlmS_GlmD_1"/>
    <property type="match status" value="1"/>
</dbReference>
<evidence type="ECO:0000256" key="8">
    <source>
        <dbReference type="HAMAP-Rule" id="MF_00164"/>
    </source>
</evidence>
<comment type="subunit">
    <text evidence="8">Homodimer.</text>
</comment>
<dbReference type="Pfam" id="PF13522">
    <property type="entry name" value="GATase_6"/>
    <property type="match status" value="1"/>
</dbReference>
<evidence type="ECO:0000313" key="11">
    <source>
        <dbReference type="EMBL" id="ASG64659.1"/>
    </source>
</evidence>
<dbReference type="PANTHER" id="PTHR10937">
    <property type="entry name" value="GLUCOSAMINE--FRUCTOSE-6-PHOSPHATE AMINOTRANSFERASE, ISOMERIZING"/>
    <property type="match status" value="1"/>
</dbReference>
<evidence type="ECO:0000259" key="9">
    <source>
        <dbReference type="PROSITE" id="PS51278"/>
    </source>
</evidence>
<dbReference type="InterPro" id="IPR001347">
    <property type="entry name" value="SIS_dom"/>
</dbReference>
<keyword evidence="4 8" id="KW-0032">Aminotransferase</keyword>
<evidence type="ECO:0000313" key="12">
    <source>
        <dbReference type="Proteomes" id="UP000197717"/>
    </source>
</evidence>
<evidence type="ECO:0000256" key="7">
    <source>
        <dbReference type="ARBA" id="ARBA00022962"/>
    </source>
</evidence>
<proteinExistence type="inferred from homology"/>
<dbReference type="Pfam" id="PF01380">
    <property type="entry name" value="SIS"/>
    <property type="match status" value="2"/>
</dbReference>
<dbReference type="PROSITE" id="PS51278">
    <property type="entry name" value="GATASE_TYPE_2"/>
    <property type="match status" value="1"/>
</dbReference>
<dbReference type="InterPro" id="IPR005855">
    <property type="entry name" value="GFAT"/>
</dbReference>